<dbReference type="Pfam" id="PF07475">
    <property type="entry name" value="Hpr_kinase_C"/>
    <property type="match status" value="1"/>
</dbReference>
<dbReference type="EMBL" id="CP002018">
    <property type="protein sequence ID" value="AEM42405.1"/>
    <property type="molecule type" value="Genomic_DNA"/>
</dbReference>
<dbReference type="KEGG" id="kvl:KVU_2566"/>
<dbReference type="GO" id="GO:0006109">
    <property type="term" value="P:regulation of carbohydrate metabolic process"/>
    <property type="evidence" value="ECO:0007669"/>
    <property type="project" value="InterPro"/>
</dbReference>
<dbReference type="GO" id="GO:0005524">
    <property type="term" value="F:ATP binding"/>
    <property type="evidence" value="ECO:0007669"/>
    <property type="project" value="InterPro"/>
</dbReference>
<dbReference type="PATRIC" id="fig|759362.5.peg.2679"/>
<keyword evidence="3" id="KW-1185">Reference proteome</keyword>
<dbReference type="GO" id="GO:0000155">
    <property type="term" value="F:phosphorelay sensor kinase activity"/>
    <property type="evidence" value="ECO:0007669"/>
    <property type="project" value="InterPro"/>
</dbReference>
<dbReference type="AlphaFoldDB" id="F9Y8B9"/>
<evidence type="ECO:0000313" key="3">
    <source>
        <dbReference type="Proteomes" id="UP000000692"/>
    </source>
</evidence>
<dbReference type="OrthoDB" id="8326226at2"/>
<proteinExistence type="predicted"/>
<sequence>MPKPLSMILHASCVAIDGRAVVLTGASGSGKSALALQLIALGASLVADDRTIVTGSAQGLRATCPERLTGLIEARGVGIMHAPHTPRARVVLAIAMDQAETERLPPPRSVTWCGHMLPLLHNPQASYFPAAIHTYLRMWRDDRSPLLSN</sequence>
<dbReference type="EC" id="2.7.4.-" evidence="2"/>
<reference evidence="2 3" key="1">
    <citation type="journal article" date="2011" name="J. Bacteriol.">
        <title>Complete genome sequence of the industrial strain Ketogulonicigenium vulgare WSH-001.</title>
        <authorList>
            <person name="Liu L."/>
            <person name="Li Y."/>
            <person name="Zhang J."/>
            <person name="Zhou Z."/>
            <person name="Liu J."/>
            <person name="Li X."/>
            <person name="Zhou J."/>
            <person name="Du G."/>
            <person name="Wang L."/>
            <person name="Chen J."/>
        </authorList>
    </citation>
    <scope>NUCLEOTIDE SEQUENCE [LARGE SCALE GENOMIC DNA]</scope>
    <source>
        <strain evidence="2 3">WSH-001</strain>
    </source>
</reference>
<dbReference type="Proteomes" id="UP000000692">
    <property type="component" value="Chromosome"/>
</dbReference>
<dbReference type="Gene3D" id="3.40.50.300">
    <property type="entry name" value="P-loop containing nucleotide triphosphate hydrolases"/>
    <property type="match status" value="1"/>
</dbReference>
<accession>F9Y8B9</accession>
<dbReference type="eggNOG" id="COG1493">
    <property type="taxonomic scope" value="Bacteria"/>
</dbReference>
<dbReference type="CDD" id="cd01918">
    <property type="entry name" value="HprK_C"/>
    <property type="match status" value="1"/>
</dbReference>
<dbReference type="RefSeq" id="WP_013383057.1">
    <property type="nucleotide sequence ID" value="NC_017384.1"/>
</dbReference>
<dbReference type="EC" id="2.7.11.-" evidence="2"/>
<dbReference type="InterPro" id="IPR011104">
    <property type="entry name" value="Hpr_kin/Pase_C"/>
</dbReference>
<dbReference type="HOGENOM" id="CLU_052030_2_0_5"/>
<name>F9Y8B9_KETVW</name>
<gene>
    <name evidence="2" type="primary">hprK</name>
    <name evidence="2" type="ordered locus">KVU_2566</name>
</gene>
<keyword evidence="2" id="KW-0418">Kinase</keyword>
<dbReference type="InterPro" id="IPR027417">
    <property type="entry name" value="P-loop_NTPase"/>
</dbReference>
<evidence type="ECO:0000313" key="2">
    <source>
        <dbReference type="EMBL" id="AEM42405.1"/>
    </source>
</evidence>
<keyword evidence="2" id="KW-0808">Transferase</keyword>
<dbReference type="SUPFAM" id="SSF53795">
    <property type="entry name" value="PEP carboxykinase-like"/>
    <property type="match status" value="1"/>
</dbReference>
<protein>
    <submittedName>
        <fullName evidence="2">Hpr serine kinase/phosphatase domain protein</fullName>
        <ecNumber evidence="2">2.7.11.-</ecNumber>
        <ecNumber evidence="2">2.7.4.-</ecNumber>
    </submittedName>
</protein>
<evidence type="ECO:0000259" key="1">
    <source>
        <dbReference type="Pfam" id="PF07475"/>
    </source>
</evidence>
<feature type="domain" description="HPr kinase/phosphorylase C-terminal" evidence="1">
    <location>
        <begin position="8"/>
        <end position="81"/>
    </location>
</feature>
<organism evidence="2 3">
    <name type="scientific">Ketogulonicigenium vulgare (strain WSH-001)</name>
    <dbReference type="NCBI Taxonomy" id="759362"/>
    <lineage>
        <taxon>Bacteria</taxon>
        <taxon>Pseudomonadati</taxon>
        <taxon>Pseudomonadota</taxon>
        <taxon>Alphaproteobacteria</taxon>
        <taxon>Rhodobacterales</taxon>
        <taxon>Roseobacteraceae</taxon>
        <taxon>Ketogulonicigenium</taxon>
    </lineage>
</organism>